<dbReference type="EMBL" id="DRXH01000156">
    <property type="protein sequence ID" value="HHM44536.1"/>
    <property type="molecule type" value="Genomic_DNA"/>
</dbReference>
<dbReference type="Pfam" id="PF02223">
    <property type="entry name" value="Thymidylate_kin"/>
    <property type="match status" value="1"/>
</dbReference>
<keyword evidence="6 8" id="KW-0067">ATP-binding</keyword>
<dbReference type="GO" id="GO:0006227">
    <property type="term" value="P:dUDP biosynthetic process"/>
    <property type="evidence" value="ECO:0007669"/>
    <property type="project" value="TreeGrafter"/>
</dbReference>
<name>A0A7J3VUA0_CALS0</name>
<dbReference type="GO" id="GO:0005524">
    <property type="term" value="F:ATP binding"/>
    <property type="evidence" value="ECO:0007669"/>
    <property type="project" value="UniProtKB-UniRule"/>
</dbReference>
<evidence type="ECO:0000259" key="9">
    <source>
        <dbReference type="Pfam" id="PF02223"/>
    </source>
</evidence>
<evidence type="ECO:0000256" key="4">
    <source>
        <dbReference type="ARBA" id="ARBA00022741"/>
    </source>
</evidence>
<dbReference type="Gene3D" id="3.40.50.300">
    <property type="entry name" value="P-loop containing nucleotide triphosphate hydrolases"/>
    <property type="match status" value="1"/>
</dbReference>
<keyword evidence="5 8" id="KW-0418">Kinase</keyword>
<dbReference type="PROSITE" id="PS01331">
    <property type="entry name" value="THYMIDYLATE_KINASE"/>
    <property type="match status" value="1"/>
</dbReference>
<evidence type="ECO:0000256" key="8">
    <source>
        <dbReference type="HAMAP-Rule" id="MF_00165"/>
    </source>
</evidence>
<evidence type="ECO:0000256" key="2">
    <source>
        <dbReference type="ARBA" id="ARBA00022679"/>
    </source>
</evidence>
<dbReference type="GO" id="GO:0004798">
    <property type="term" value="F:dTMP kinase activity"/>
    <property type="evidence" value="ECO:0007669"/>
    <property type="project" value="UniProtKB-UniRule"/>
</dbReference>
<dbReference type="InterPro" id="IPR027417">
    <property type="entry name" value="P-loop_NTPase"/>
</dbReference>
<keyword evidence="2 8" id="KW-0808">Transferase</keyword>
<dbReference type="PANTHER" id="PTHR10344">
    <property type="entry name" value="THYMIDYLATE KINASE"/>
    <property type="match status" value="1"/>
</dbReference>
<dbReference type="GO" id="GO:0006233">
    <property type="term" value="P:dTDP biosynthetic process"/>
    <property type="evidence" value="ECO:0007669"/>
    <property type="project" value="InterPro"/>
</dbReference>
<feature type="domain" description="Thymidylate kinase-like" evidence="9">
    <location>
        <begin position="12"/>
        <end position="187"/>
    </location>
</feature>
<comment type="catalytic activity">
    <reaction evidence="7 8">
        <text>dTMP + ATP = dTDP + ADP</text>
        <dbReference type="Rhea" id="RHEA:13517"/>
        <dbReference type="ChEBI" id="CHEBI:30616"/>
        <dbReference type="ChEBI" id="CHEBI:58369"/>
        <dbReference type="ChEBI" id="CHEBI:63528"/>
        <dbReference type="ChEBI" id="CHEBI:456216"/>
        <dbReference type="EC" id="2.7.4.9"/>
    </reaction>
</comment>
<reference evidence="10" key="1">
    <citation type="journal article" date="2020" name="mSystems">
        <title>Genome- and Community-Level Interaction Insights into Carbon Utilization and Element Cycling Functions of Hydrothermarchaeota in Hydrothermal Sediment.</title>
        <authorList>
            <person name="Zhou Z."/>
            <person name="Liu Y."/>
            <person name="Xu W."/>
            <person name="Pan J."/>
            <person name="Luo Z.H."/>
            <person name="Li M."/>
        </authorList>
    </citation>
    <scope>NUCLEOTIDE SEQUENCE [LARGE SCALE GENOMIC DNA]</scope>
    <source>
        <strain evidence="10">SpSt-1074</strain>
    </source>
</reference>
<comment type="similarity">
    <text evidence="1 8">Belongs to the thymidylate kinase family.</text>
</comment>
<protein>
    <recommendedName>
        <fullName evidence="8">Probable thymidylate kinase</fullName>
        <ecNumber evidence="8">2.7.4.9</ecNumber>
    </recommendedName>
    <alternativeName>
        <fullName evidence="8">dTMP kinase</fullName>
    </alternativeName>
</protein>
<dbReference type="NCBIfam" id="TIGR00041">
    <property type="entry name" value="DTMP_kinase"/>
    <property type="match status" value="1"/>
</dbReference>
<evidence type="ECO:0000313" key="10">
    <source>
        <dbReference type="EMBL" id="HHM44536.1"/>
    </source>
</evidence>
<dbReference type="AlphaFoldDB" id="A0A7J3VUA0"/>
<evidence type="ECO:0000256" key="6">
    <source>
        <dbReference type="ARBA" id="ARBA00022840"/>
    </source>
</evidence>
<dbReference type="GO" id="GO:0006235">
    <property type="term" value="P:dTTP biosynthetic process"/>
    <property type="evidence" value="ECO:0007669"/>
    <property type="project" value="UniProtKB-UniRule"/>
</dbReference>
<dbReference type="EC" id="2.7.4.9" evidence="8"/>
<dbReference type="GO" id="GO:0005737">
    <property type="term" value="C:cytoplasm"/>
    <property type="evidence" value="ECO:0007669"/>
    <property type="project" value="TreeGrafter"/>
</dbReference>
<proteinExistence type="inferred from homology"/>
<dbReference type="InterPro" id="IPR018095">
    <property type="entry name" value="Thymidylate_kin_CS"/>
</dbReference>
<keyword evidence="3 8" id="KW-0545">Nucleotide biosynthesis</keyword>
<evidence type="ECO:0000256" key="3">
    <source>
        <dbReference type="ARBA" id="ARBA00022727"/>
    </source>
</evidence>
<dbReference type="InterPro" id="IPR039430">
    <property type="entry name" value="Thymidylate_kin-like_dom"/>
</dbReference>
<dbReference type="InterPro" id="IPR018094">
    <property type="entry name" value="Thymidylate_kinase"/>
</dbReference>
<evidence type="ECO:0000256" key="7">
    <source>
        <dbReference type="ARBA" id="ARBA00048743"/>
    </source>
</evidence>
<dbReference type="SUPFAM" id="SSF52540">
    <property type="entry name" value="P-loop containing nucleoside triphosphate hydrolases"/>
    <property type="match status" value="1"/>
</dbReference>
<dbReference type="PANTHER" id="PTHR10344:SF4">
    <property type="entry name" value="UMP-CMP KINASE 2, MITOCHONDRIAL"/>
    <property type="match status" value="1"/>
</dbReference>
<sequence length="204" mass="23456">MNLLSRGLYVAVEGIDGAGKTTHVRLLADRLRKEGFRVVMVHEPSESEVGRILRKALRAKRLPEDALALLFAADRLVLREVVVDALARGCVVVSDRSVLSSLAYQTAATGRREWVEEVNRYALRPDVVVFIDIPPEEALRRLGKSRQRYETASFLRKVRREYLRALRGFRRVVQVSNDKPVDEVSREVYEGVKPFLRRLHRRRP</sequence>
<organism evidence="10">
    <name type="scientific">Caldiarchaeum subterraneum</name>
    <dbReference type="NCBI Taxonomy" id="311458"/>
    <lineage>
        <taxon>Archaea</taxon>
        <taxon>Nitrososphaerota</taxon>
        <taxon>Candidatus Caldarchaeales</taxon>
        <taxon>Candidatus Caldarchaeaceae</taxon>
        <taxon>Candidatus Caldarchaeum</taxon>
    </lineage>
</organism>
<comment type="caution">
    <text evidence="10">The sequence shown here is derived from an EMBL/GenBank/DDBJ whole genome shotgun (WGS) entry which is preliminary data.</text>
</comment>
<dbReference type="HAMAP" id="MF_00165">
    <property type="entry name" value="Thymidylate_kinase"/>
    <property type="match status" value="1"/>
</dbReference>
<dbReference type="CDD" id="cd01672">
    <property type="entry name" value="TMPK"/>
    <property type="match status" value="1"/>
</dbReference>
<accession>A0A7J3VUA0</accession>
<evidence type="ECO:0000256" key="5">
    <source>
        <dbReference type="ARBA" id="ARBA00022777"/>
    </source>
</evidence>
<feature type="binding site" evidence="8">
    <location>
        <begin position="14"/>
        <end position="21"/>
    </location>
    <ligand>
        <name>ATP</name>
        <dbReference type="ChEBI" id="CHEBI:30616"/>
    </ligand>
</feature>
<gene>
    <name evidence="8 10" type="primary">tmk</name>
    <name evidence="10" type="ORF">ENM31_04495</name>
</gene>
<evidence type="ECO:0000256" key="1">
    <source>
        <dbReference type="ARBA" id="ARBA00009776"/>
    </source>
</evidence>
<keyword evidence="4 8" id="KW-0547">Nucleotide-binding</keyword>